<sequence>MEEKDITLSKPFRRFTTRELSLIIILSSLGAAISVPIGHAGNLLNSIPSVPFGSPQVLSGLHVIWLVLAATLVRKTGAGTVTGVIKGLIELSLFSFHGIFVLFISAVEGIIVDAVFVITRQTQTPSLCLAAGLSSASNVAVLQLTVLPRLPLPILAFMYSISFISGVVFGGYVTKRVADIAGTLKGW</sequence>
<name>A0A0M0BN69_9ARCH</name>
<feature type="transmembrane region" description="Helical" evidence="1">
    <location>
        <begin position="94"/>
        <end position="118"/>
    </location>
</feature>
<gene>
    <name evidence="2" type="ORF">AC482_05110</name>
</gene>
<keyword evidence="1" id="KW-1133">Transmembrane helix</keyword>
<feature type="transmembrane region" description="Helical" evidence="1">
    <location>
        <begin position="124"/>
        <end position="147"/>
    </location>
</feature>
<keyword evidence="1" id="KW-0472">Membrane</keyword>
<dbReference type="Proteomes" id="UP000037210">
    <property type="component" value="Unassembled WGS sequence"/>
</dbReference>
<accession>A0A0M0BN69</accession>
<keyword evidence="1" id="KW-0812">Transmembrane</keyword>
<evidence type="ECO:0000313" key="2">
    <source>
        <dbReference type="EMBL" id="KON29978.1"/>
    </source>
</evidence>
<comment type="caution">
    <text evidence="2">The sequence shown here is derived from an EMBL/GenBank/DDBJ whole genome shotgun (WGS) entry which is preliminary data.</text>
</comment>
<organism evidence="2 3">
    <name type="scientific">miscellaneous Crenarchaeota group-15 archaeon DG-45</name>
    <dbReference type="NCBI Taxonomy" id="1685127"/>
    <lineage>
        <taxon>Archaea</taxon>
        <taxon>Candidatus Bathyarchaeota</taxon>
        <taxon>MCG-15</taxon>
    </lineage>
</organism>
<proteinExistence type="predicted"/>
<dbReference type="InterPro" id="IPR017195">
    <property type="entry name" value="ABC_thiamin-permease_prd"/>
</dbReference>
<evidence type="ECO:0000313" key="3">
    <source>
        <dbReference type="Proteomes" id="UP000037210"/>
    </source>
</evidence>
<dbReference type="Pfam" id="PF09819">
    <property type="entry name" value="ABC_cobalt"/>
    <property type="match status" value="1"/>
</dbReference>
<dbReference type="EMBL" id="LFWZ01000046">
    <property type="protein sequence ID" value="KON29978.1"/>
    <property type="molecule type" value="Genomic_DNA"/>
</dbReference>
<feature type="transmembrane region" description="Helical" evidence="1">
    <location>
        <begin position="154"/>
        <end position="173"/>
    </location>
</feature>
<reference evidence="2 3" key="1">
    <citation type="submission" date="2015-06" db="EMBL/GenBank/DDBJ databases">
        <title>New insights into the roles of widespread benthic archaea in carbon and nitrogen cycling.</title>
        <authorList>
            <person name="Lazar C.S."/>
            <person name="Baker B.J."/>
            <person name="Seitz K.W."/>
            <person name="Hyde A.S."/>
            <person name="Dick G.J."/>
            <person name="Hinrichs K.-U."/>
            <person name="Teske A.P."/>
        </authorList>
    </citation>
    <scope>NUCLEOTIDE SEQUENCE [LARGE SCALE GENOMIC DNA]</scope>
    <source>
        <strain evidence="2">DG-45</strain>
    </source>
</reference>
<dbReference type="AlphaFoldDB" id="A0A0M0BN69"/>
<feature type="transmembrane region" description="Helical" evidence="1">
    <location>
        <begin position="20"/>
        <end position="37"/>
    </location>
</feature>
<protein>
    <submittedName>
        <fullName evidence="2">Uncharacterized protein</fullName>
    </submittedName>
</protein>
<evidence type="ECO:0000256" key="1">
    <source>
        <dbReference type="SAM" id="Phobius"/>
    </source>
</evidence>